<keyword evidence="4" id="KW-0804">Transcription</keyword>
<dbReference type="PROSITE" id="PS50863">
    <property type="entry name" value="B3"/>
    <property type="match status" value="1"/>
</dbReference>
<dbReference type="EMBL" id="JAWXYG010000009">
    <property type="protein sequence ID" value="KAK4262287.1"/>
    <property type="molecule type" value="Genomic_DNA"/>
</dbReference>
<dbReference type="GO" id="GO:0003677">
    <property type="term" value="F:DNA binding"/>
    <property type="evidence" value="ECO:0007669"/>
    <property type="project" value="UniProtKB-KW"/>
</dbReference>
<dbReference type="CDD" id="cd10017">
    <property type="entry name" value="B3_DNA"/>
    <property type="match status" value="1"/>
</dbReference>
<evidence type="ECO:0000256" key="4">
    <source>
        <dbReference type="ARBA" id="ARBA00023163"/>
    </source>
</evidence>
<gene>
    <name evidence="8" type="ORF">QN277_027867</name>
</gene>
<evidence type="ECO:0000256" key="5">
    <source>
        <dbReference type="ARBA" id="ARBA00023242"/>
    </source>
</evidence>
<dbReference type="Pfam" id="PF02362">
    <property type="entry name" value="B3"/>
    <property type="match status" value="1"/>
</dbReference>
<evidence type="ECO:0000256" key="2">
    <source>
        <dbReference type="ARBA" id="ARBA00023015"/>
    </source>
</evidence>
<name>A0AAE1J1W6_9FABA</name>
<evidence type="ECO:0000259" key="7">
    <source>
        <dbReference type="PROSITE" id="PS50863"/>
    </source>
</evidence>
<dbReference type="Proteomes" id="UP001293593">
    <property type="component" value="Unassembled WGS sequence"/>
</dbReference>
<sequence>MVAGHGKNRGLDDRSGNKKEAVDQPRASTAAGKSATPPRHGKNTDYDDDLTLANWSKSPKRSPPTTTPKRNKMVQNQRRLLNIQKKHLDSPTNQGLSDQAQKLASSSKVAIDRTLSGEARSSAVFRAEVVQSKLDLRLPSFVKSLVRSHVAGVFWMGLPPFFCKRFLPDIDTTITLEDESGKEYQLKYIACKTGLGAGWRQFSAVHKLQDGDVLVFQLVEPCKFKVYIIRANGLSELDGANLDDYTKQKARDNANKDSLPSNIPKRKQEKSNPPSPVIQKKNRTSVSKISPKVRQCAEQCEYESDEAGSEVLEGLGMELKFKDVKGFENFSIIIDGIPIDSELPQEVRNKYYKLCHSQQAFLHENLIKGINHNLIVGIISEVVNIADALRSSSVRISAAEFVKWDKELLAFEYLGMNMEFLRHRLVRFLNLAYETLDAYETQDASETSRYSTSPSEFSRADNEIMNIETKLGELKEACDGFGAYIESLKYKAERFHNL</sequence>
<proteinExistence type="predicted"/>
<feature type="region of interest" description="Disordered" evidence="6">
    <location>
        <begin position="1"/>
        <end position="75"/>
    </location>
</feature>
<feature type="region of interest" description="Disordered" evidence="6">
    <location>
        <begin position="249"/>
        <end position="290"/>
    </location>
</feature>
<dbReference type="Gene3D" id="2.40.330.10">
    <property type="entry name" value="DNA-binding pseudobarrel domain"/>
    <property type="match status" value="1"/>
</dbReference>
<protein>
    <recommendedName>
        <fullName evidence="7">TF-B3 domain-containing protein</fullName>
    </recommendedName>
</protein>
<comment type="caution">
    <text evidence="8">The sequence shown here is derived from an EMBL/GenBank/DDBJ whole genome shotgun (WGS) entry which is preliminary data.</text>
</comment>
<dbReference type="PANTHER" id="PTHR31391:SF135">
    <property type="entry name" value="B3 DOMAIN-CONTAINING PROTEIN OS01G0234100-LIKE ISOFORM X1"/>
    <property type="match status" value="1"/>
</dbReference>
<dbReference type="GO" id="GO:0005634">
    <property type="term" value="C:nucleus"/>
    <property type="evidence" value="ECO:0007669"/>
    <property type="project" value="UniProtKB-SubCell"/>
</dbReference>
<dbReference type="InterPro" id="IPR003340">
    <property type="entry name" value="B3_DNA-bd"/>
</dbReference>
<keyword evidence="3" id="KW-0238">DNA-binding</keyword>
<dbReference type="PANTHER" id="PTHR31391">
    <property type="entry name" value="B3 DOMAIN-CONTAINING PROTEIN OS11G0197600-RELATED"/>
    <property type="match status" value="1"/>
</dbReference>
<organism evidence="8 9">
    <name type="scientific">Acacia crassicarpa</name>
    <name type="common">northern wattle</name>
    <dbReference type="NCBI Taxonomy" id="499986"/>
    <lineage>
        <taxon>Eukaryota</taxon>
        <taxon>Viridiplantae</taxon>
        <taxon>Streptophyta</taxon>
        <taxon>Embryophyta</taxon>
        <taxon>Tracheophyta</taxon>
        <taxon>Spermatophyta</taxon>
        <taxon>Magnoliopsida</taxon>
        <taxon>eudicotyledons</taxon>
        <taxon>Gunneridae</taxon>
        <taxon>Pentapetalae</taxon>
        <taxon>rosids</taxon>
        <taxon>fabids</taxon>
        <taxon>Fabales</taxon>
        <taxon>Fabaceae</taxon>
        <taxon>Caesalpinioideae</taxon>
        <taxon>mimosoid clade</taxon>
        <taxon>Acacieae</taxon>
        <taxon>Acacia</taxon>
    </lineage>
</organism>
<reference evidence="8" key="1">
    <citation type="submission" date="2023-10" db="EMBL/GenBank/DDBJ databases">
        <title>Chromosome-level genome of the transformable northern wattle, Acacia crassicarpa.</title>
        <authorList>
            <person name="Massaro I."/>
            <person name="Sinha N.R."/>
            <person name="Poethig S."/>
            <person name="Leichty A.R."/>
        </authorList>
    </citation>
    <scope>NUCLEOTIDE SEQUENCE</scope>
    <source>
        <strain evidence="8">Acra3RX</strain>
        <tissue evidence="8">Leaf</tissue>
    </source>
</reference>
<evidence type="ECO:0000256" key="6">
    <source>
        <dbReference type="SAM" id="MobiDB-lite"/>
    </source>
</evidence>
<dbReference type="InterPro" id="IPR015300">
    <property type="entry name" value="DNA-bd_pseudobarrel_sf"/>
</dbReference>
<feature type="compositionally biased region" description="Basic and acidic residues" evidence="6">
    <location>
        <begin position="9"/>
        <end position="23"/>
    </location>
</feature>
<comment type="subcellular location">
    <subcellularLocation>
        <location evidence="1">Nucleus</location>
    </subcellularLocation>
</comment>
<keyword evidence="5" id="KW-0539">Nucleus</keyword>
<evidence type="ECO:0000256" key="3">
    <source>
        <dbReference type="ARBA" id="ARBA00023125"/>
    </source>
</evidence>
<evidence type="ECO:0000313" key="9">
    <source>
        <dbReference type="Proteomes" id="UP001293593"/>
    </source>
</evidence>
<dbReference type="SMART" id="SM01019">
    <property type="entry name" value="B3"/>
    <property type="match status" value="1"/>
</dbReference>
<dbReference type="InterPro" id="IPR044837">
    <property type="entry name" value="REM16-like"/>
</dbReference>
<evidence type="ECO:0000313" key="8">
    <source>
        <dbReference type="EMBL" id="KAK4262287.1"/>
    </source>
</evidence>
<dbReference type="AlphaFoldDB" id="A0AAE1J1W6"/>
<feature type="domain" description="TF-B3" evidence="7">
    <location>
        <begin position="141"/>
        <end position="232"/>
    </location>
</feature>
<keyword evidence="9" id="KW-1185">Reference proteome</keyword>
<evidence type="ECO:0000256" key="1">
    <source>
        <dbReference type="ARBA" id="ARBA00004123"/>
    </source>
</evidence>
<keyword evidence="2" id="KW-0805">Transcription regulation</keyword>
<accession>A0AAE1J1W6</accession>
<dbReference type="SUPFAM" id="SSF101936">
    <property type="entry name" value="DNA-binding pseudobarrel domain"/>
    <property type="match status" value="1"/>
</dbReference>